<evidence type="ECO:0000313" key="2">
    <source>
        <dbReference type="EMBL" id="OLU45689.1"/>
    </source>
</evidence>
<dbReference type="InterPro" id="IPR016152">
    <property type="entry name" value="PTrfase/Anion_transptr"/>
</dbReference>
<dbReference type="SUPFAM" id="SSF55804">
    <property type="entry name" value="Phoshotransferase/anion transport protein"/>
    <property type="match status" value="1"/>
</dbReference>
<evidence type="ECO:0000313" key="3">
    <source>
        <dbReference type="Proteomes" id="UP000186758"/>
    </source>
</evidence>
<accession>A0A1Q9YLB3</accession>
<comment type="caution">
    <text evidence="2">The sequence shown here is derived from an EMBL/GenBank/DDBJ whole genome shotgun (WGS) entry which is preliminary data.</text>
</comment>
<gene>
    <name evidence="2" type="ORF">BO223_04145</name>
</gene>
<name>A0A1Q9YLB3_9FIRM</name>
<dbReference type="PANTHER" id="PTHR30185:SF12">
    <property type="entry name" value="TRANSCRIPTIONAL REGULATOR MANR"/>
    <property type="match status" value="1"/>
</dbReference>
<evidence type="ECO:0000259" key="1">
    <source>
        <dbReference type="PROSITE" id="PS51094"/>
    </source>
</evidence>
<dbReference type="PANTHER" id="PTHR30185">
    <property type="entry name" value="CRYPTIC BETA-GLUCOSIDE BGL OPERON ANTITERMINATOR"/>
    <property type="match status" value="1"/>
</dbReference>
<dbReference type="AlphaFoldDB" id="A0A1Q9YLB3"/>
<dbReference type="PROSITE" id="PS51094">
    <property type="entry name" value="PTS_EIIA_TYPE_2"/>
    <property type="match status" value="1"/>
</dbReference>
<dbReference type="Gene3D" id="3.40.930.10">
    <property type="entry name" value="Mannitol-specific EII, Chain A"/>
    <property type="match status" value="1"/>
</dbReference>
<dbReference type="CDD" id="cd00211">
    <property type="entry name" value="PTS_IIA_fru"/>
    <property type="match status" value="1"/>
</dbReference>
<dbReference type="InterPro" id="IPR002178">
    <property type="entry name" value="PTS_EIIA_type-2_dom"/>
</dbReference>
<reference evidence="2 3" key="1">
    <citation type="submission" date="2016-11" db="EMBL/GenBank/DDBJ databases">
        <title>Description of two novel members of the family Erysipelotrichaceae: Ileibacterium lipovorans gen. nov., sp. nov. and Dubosiella newyorkensis, gen. nov., sp. nov.</title>
        <authorList>
            <person name="Cox L.M."/>
            <person name="Sohn J."/>
            <person name="Tyrrell K.L."/>
            <person name="Citron D.M."/>
            <person name="Lawson P.A."/>
            <person name="Patel N.B."/>
            <person name="Iizumi T."/>
            <person name="Perez-Perez G.I."/>
            <person name="Goldstein E.J."/>
            <person name="Blaser M.J."/>
        </authorList>
    </citation>
    <scope>NUCLEOTIDE SEQUENCE [LARGE SCALE GENOMIC DNA]</scope>
    <source>
        <strain evidence="2 3">NYU-BL-K8</strain>
    </source>
</reference>
<organism evidence="2 3">
    <name type="scientific">Faecalibaculum rodentium</name>
    <dbReference type="NCBI Taxonomy" id="1702221"/>
    <lineage>
        <taxon>Bacteria</taxon>
        <taxon>Bacillati</taxon>
        <taxon>Bacillota</taxon>
        <taxon>Erysipelotrichia</taxon>
        <taxon>Erysipelotrichales</taxon>
        <taxon>Erysipelotrichaceae</taxon>
        <taxon>Faecalibaculum</taxon>
    </lineage>
</organism>
<sequence>MVDNLLSEDGILELKQKIARRQKNRFSGFRSFSAECSSLFSPDLIFLHQAFEDKETLLRFMTAWLEEKGYCSSGLYQSALRREQLTSTSIGSSIAFPHGDPEYVNESHVVLMTLEKPMLWDGEEMADIIFFAAFNMNSREEKRRIEMFYKELIPCISDREFMTMLKTARDSVQLYKDLFH</sequence>
<dbReference type="Pfam" id="PF00359">
    <property type="entry name" value="PTS_EIIA_2"/>
    <property type="match status" value="1"/>
</dbReference>
<dbReference type="EMBL" id="MPJZ01000045">
    <property type="protein sequence ID" value="OLU45689.1"/>
    <property type="molecule type" value="Genomic_DNA"/>
</dbReference>
<dbReference type="InterPro" id="IPR050661">
    <property type="entry name" value="BglG_antiterminators"/>
</dbReference>
<dbReference type="Proteomes" id="UP000186758">
    <property type="component" value="Unassembled WGS sequence"/>
</dbReference>
<proteinExistence type="predicted"/>
<feature type="domain" description="PTS EIIA type-2" evidence="1">
    <location>
        <begin position="38"/>
        <end position="180"/>
    </location>
</feature>
<protein>
    <recommendedName>
        <fullName evidence="1">PTS EIIA type-2 domain-containing protein</fullName>
    </recommendedName>
</protein>